<dbReference type="EMBL" id="CADCVH010000010">
    <property type="protein sequence ID" value="CAA9445549.1"/>
    <property type="molecule type" value="Genomic_DNA"/>
</dbReference>
<feature type="domain" description="Endoribonuclease L-PSP/chorismate mutase-like" evidence="1">
    <location>
        <begin position="5"/>
        <end position="141"/>
    </location>
</feature>
<dbReference type="CDD" id="cd02199">
    <property type="entry name" value="YjgF_YER057c_UK114_like_1"/>
    <property type="match status" value="1"/>
</dbReference>
<accession>A0A6J4QPE7</accession>
<name>A0A6J4QPE7_9ACTN</name>
<evidence type="ECO:0000313" key="2">
    <source>
        <dbReference type="EMBL" id="CAA9445549.1"/>
    </source>
</evidence>
<dbReference type="PANTHER" id="PTHR43760:SF1">
    <property type="entry name" value="ENDORIBONUCLEASE L-PSP_CHORISMATE MUTASE-LIKE DOMAIN-CONTAINING PROTEIN"/>
    <property type="match status" value="1"/>
</dbReference>
<evidence type="ECO:0000259" key="1">
    <source>
        <dbReference type="Pfam" id="PF14588"/>
    </source>
</evidence>
<proteinExistence type="predicted"/>
<organism evidence="2">
    <name type="scientific">uncultured Rubrobacteraceae bacterium</name>
    <dbReference type="NCBI Taxonomy" id="349277"/>
    <lineage>
        <taxon>Bacteria</taxon>
        <taxon>Bacillati</taxon>
        <taxon>Actinomycetota</taxon>
        <taxon>Rubrobacteria</taxon>
        <taxon>Rubrobacterales</taxon>
        <taxon>Rubrobacteraceae</taxon>
        <taxon>environmental samples</taxon>
    </lineage>
</organism>
<dbReference type="Pfam" id="PF14588">
    <property type="entry name" value="YjgF_endoribonc"/>
    <property type="match status" value="1"/>
</dbReference>
<dbReference type="SUPFAM" id="SSF55298">
    <property type="entry name" value="YjgF-like"/>
    <property type="match status" value="1"/>
</dbReference>
<dbReference type="Gene3D" id="3.30.1330.40">
    <property type="entry name" value="RutC-like"/>
    <property type="match status" value="1"/>
</dbReference>
<dbReference type="AlphaFoldDB" id="A0A6J4QPE7"/>
<protein>
    <submittedName>
        <fullName evidence="2">RidA/YER057c/UK114 superfamily, group 1</fullName>
    </submittedName>
</protein>
<sequence length="158" mass="16102">MDPQARLRELGLELPPVPTPAGSYVPATRTGGLIFTAGQLPFRDGELHRTGKVGAAVMLEEAQEAARLCALNAVAAAAEMAGGLANLRDVVKVTGFVASTPGFNGQPDVLNGASELLGELFGEAGLHARSAVGVAELPLDAPVEVEVVFGLDPPAPAL</sequence>
<reference evidence="2" key="1">
    <citation type="submission" date="2020-02" db="EMBL/GenBank/DDBJ databases">
        <authorList>
            <person name="Meier V. D."/>
        </authorList>
    </citation>
    <scope>NUCLEOTIDE SEQUENCE</scope>
    <source>
        <strain evidence="2">AVDCRST_MAG02</strain>
    </source>
</reference>
<dbReference type="PANTHER" id="PTHR43760">
    <property type="entry name" value="ENDORIBONUCLEASE-RELATED"/>
    <property type="match status" value="1"/>
</dbReference>
<gene>
    <name evidence="2" type="ORF">AVDCRST_MAG02-401</name>
</gene>
<dbReference type="InterPro" id="IPR035959">
    <property type="entry name" value="RutC-like_sf"/>
</dbReference>
<dbReference type="InterPro" id="IPR013813">
    <property type="entry name" value="Endoribo_LPSP/chorism_mut-like"/>
</dbReference>